<dbReference type="PRINTS" id="PR00344">
    <property type="entry name" value="BCTRLSENSOR"/>
</dbReference>
<reference evidence="14 15" key="1">
    <citation type="submission" date="2015-01" db="EMBL/GenBank/DDBJ databases">
        <title>Genome of Sphingomonas taxi strain 30a.</title>
        <authorList>
            <person name="Eevers N."/>
            <person name="Van Hamme J."/>
            <person name="Bottos E."/>
            <person name="Weyens N."/>
            <person name="Vangronsveld J."/>
        </authorList>
    </citation>
    <scope>NUCLEOTIDE SEQUENCE [LARGE SCALE GENOMIC DNA]</scope>
    <source>
        <strain evidence="14 15">30a</strain>
    </source>
</reference>
<evidence type="ECO:0000256" key="3">
    <source>
        <dbReference type="ARBA" id="ARBA00012438"/>
    </source>
</evidence>
<keyword evidence="6 11" id="KW-0812">Transmembrane</keyword>
<sequence>MSKGWRLRLPRSLFGQVALLYGATALAAAILLPFGTAMLLHQIAGQYQRVMLERQADAVAMLLPGDRPHRAVRAVDLLAGGLTLAVVDRSRHVLAERGPARPELVTGIALDSRTRHVRRGALAAVSRPVGGRWVVVSQDAAAPEVVTDDIVRTFLSRFVWLLLPVTLIVPLVGAWMARRLTRRMSAVSTIAADIGPRTLDRRLPQGTLPAEVEPLAIATNAALDRLEQSFVTQAAFAADVAHELRTPLSVIRLRADGVTDPAVRTALLAEVDRAAHVIAQLLALADLERPPEDAGTPVDLLALAEQVVADRAPMVIDAGYRIALEDRGPTPVRGYAHAIQLAVENLIENVLRHTPPGTGITVAVGPGAQVSVSDDGPPIDPATLAQMTRRFWRGSATRSGGSGLGLSIVARVAAAHDGALHLSTGTNGHGLCATLTLERADIGRVGERSRWPNDG</sequence>
<keyword evidence="4" id="KW-0597">Phosphoprotein</keyword>
<dbReference type="Gene3D" id="3.30.565.10">
    <property type="entry name" value="Histidine kinase-like ATPase, C-terminal domain"/>
    <property type="match status" value="1"/>
</dbReference>
<dbReference type="Proteomes" id="UP000033203">
    <property type="component" value="Unassembled WGS sequence"/>
</dbReference>
<dbReference type="PROSITE" id="PS50109">
    <property type="entry name" value="HIS_KIN"/>
    <property type="match status" value="1"/>
</dbReference>
<comment type="subcellular location">
    <subcellularLocation>
        <location evidence="2">Membrane</location>
        <topology evidence="2">Multi-pass membrane protein</topology>
    </subcellularLocation>
</comment>
<dbReference type="InterPro" id="IPR003660">
    <property type="entry name" value="HAMP_dom"/>
</dbReference>
<dbReference type="SMART" id="SM00388">
    <property type="entry name" value="HisKA"/>
    <property type="match status" value="1"/>
</dbReference>
<evidence type="ECO:0000313" key="14">
    <source>
        <dbReference type="EMBL" id="KIU28461.1"/>
    </source>
</evidence>
<dbReference type="InterPro" id="IPR003594">
    <property type="entry name" value="HATPase_dom"/>
</dbReference>
<evidence type="ECO:0000256" key="7">
    <source>
        <dbReference type="ARBA" id="ARBA00022777"/>
    </source>
</evidence>
<dbReference type="SUPFAM" id="SSF55874">
    <property type="entry name" value="ATPase domain of HSP90 chaperone/DNA topoisomerase II/histidine kinase"/>
    <property type="match status" value="1"/>
</dbReference>
<dbReference type="CDD" id="cd00082">
    <property type="entry name" value="HisKA"/>
    <property type="match status" value="1"/>
</dbReference>
<keyword evidence="5" id="KW-0808">Transferase</keyword>
<evidence type="ECO:0000256" key="6">
    <source>
        <dbReference type="ARBA" id="ARBA00022692"/>
    </source>
</evidence>
<gene>
    <name evidence="14" type="ORF">SR41_08010</name>
</gene>
<dbReference type="InterPro" id="IPR003661">
    <property type="entry name" value="HisK_dim/P_dom"/>
</dbReference>
<evidence type="ECO:0000259" key="12">
    <source>
        <dbReference type="PROSITE" id="PS50109"/>
    </source>
</evidence>
<dbReference type="InterPro" id="IPR036097">
    <property type="entry name" value="HisK_dim/P_sf"/>
</dbReference>
<organism evidence="14 15">
    <name type="scientific">Sphingomonas melonis</name>
    <dbReference type="NCBI Taxonomy" id="152682"/>
    <lineage>
        <taxon>Bacteria</taxon>
        <taxon>Pseudomonadati</taxon>
        <taxon>Pseudomonadota</taxon>
        <taxon>Alphaproteobacteria</taxon>
        <taxon>Sphingomonadales</taxon>
        <taxon>Sphingomonadaceae</taxon>
        <taxon>Sphingomonas</taxon>
    </lineage>
</organism>
<dbReference type="Pfam" id="PF00512">
    <property type="entry name" value="HisKA"/>
    <property type="match status" value="1"/>
</dbReference>
<dbReference type="PROSITE" id="PS50885">
    <property type="entry name" value="HAMP"/>
    <property type="match status" value="1"/>
</dbReference>
<protein>
    <recommendedName>
        <fullName evidence="3">histidine kinase</fullName>
        <ecNumber evidence="3">2.7.13.3</ecNumber>
    </recommendedName>
</protein>
<dbReference type="Pfam" id="PF02518">
    <property type="entry name" value="HATPase_c"/>
    <property type="match status" value="1"/>
</dbReference>
<dbReference type="SMART" id="SM00387">
    <property type="entry name" value="HATPase_c"/>
    <property type="match status" value="1"/>
</dbReference>
<proteinExistence type="predicted"/>
<evidence type="ECO:0000256" key="5">
    <source>
        <dbReference type="ARBA" id="ARBA00022679"/>
    </source>
</evidence>
<accession>A0A0D1MLV8</accession>
<keyword evidence="7" id="KW-0418">Kinase</keyword>
<evidence type="ECO:0000259" key="13">
    <source>
        <dbReference type="PROSITE" id="PS50885"/>
    </source>
</evidence>
<comment type="catalytic activity">
    <reaction evidence="1">
        <text>ATP + protein L-histidine = ADP + protein N-phospho-L-histidine.</text>
        <dbReference type="EC" id="2.7.13.3"/>
    </reaction>
</comment>
<feature type="domain" description="Histidine kinase" evidence="12">
    <location>
        <begin position="239"/>
        <end position="441"/>
    </location>
</feature>
<dbReference type="InterPro" id="IPR050428">
    <property type="entry name" value="TCS_sensor_his_kinase"/>
</dbReference>
<evidence type="ECO:0000256" key="1">
    <source>
        <dbReference type="ARBA" id="ARBA00000085"/>
    </source>
</evidence>
<dbReference type="GO" id="GO:0005886">
    <property type="term" value="C:plasma membrane"/>
    <property type="evidence" value="ECO:0007669"/>
    <property type="project" value="TreeGrafter"/>
</dbReference>
<name>A0A0D1MLV8_9SPHN</name>
<dbReference type="InterPro" id="IPR004358">
    <property type="entry name" value="Sig_transdc_His_kin-like_C"/>
</dbReference>
<dbReference type="EC" id="2.7.13.3" evidence="3"/>
<dbReference type="GO" id="GO:0000155">
    <property type="term" value="F:phosphorelay sensor kinase activity"/>
    <property type="evidence" value="ECO:0007669"/>
    <property type="project" value="InterPro"/>
</dbReference>
<dbReference type="InterPro" id="IPR036890">
    <property type="entry name" value="HATPase_C_sf"/>
</dbReference>
<evidence type="ECO:0000256" key="8">
    <source>
        <dbReference type="ARBA" id="ARBA00022989"/>
    </source>
</evidence>
<evidence type="ECO:0000256" key="10">
    <source>
        <dbReference type="ARBA" id="ARBA00023136"/>
    </source>
</evidence>
<feature type="domain" description="HAMP" evidence="13">
    <location>
        <begin position="178"/>
        <end position="231"/>
    </location>
</feature>
<dbReference type="InterPro" id="IPR005467">
    <property type="entry name" value="His_kinase_dom"/>
</dbReference>
<comment type="caution">
    <text evidence="14">The sequence shown here is derived from an EMBL/GenBank/DDBJ whole genome shotgun (WGS) entry which is preliminary data.</text>
</comment>
<dbReference type="PATRIC" id="fig|1549858.7.peg.2041"/>
<dbReference type="Gene3D" id="1.10.287.130">
    <property type="match status" value="1"/>
</dbReference>
<dbReference type="EMBL" id="JXTP01000030">
    <property type="protein sequence ID" value="KIU28461.1"/>
    <property type="molecule type" value="Genomic_DNA"/>
</dbReference>
<dbReference type="AlphaFoldDB" id="A0A0D1MLV8"/>
<dbReference type="SUPFAM" id="SSF47384">
    <property type="entry name" value="Homodimeric domain of signal transducing histidine kinase"/>
    <property type="match status" value="1"/>
</dbReference>
<evidence type="ECO:0000256" key="4">
    <source>
        <dbReference type="ARBA" id="ARBA00022553"/>
    </source>
</evidence>
<feature type="transmembrane region" description="Helical" evidence="11">
    <location>
        <begin position="158"/>
        <end position="177"/>
    </location>
</feature>
<dbReference type="PANTHER" id="PTHR45436:SF15">
    <property type="entry name" value="SENSOR HISTIDINE KINASE CUSS"/>
    <property type="match status" value="1"/>
</dbReference>
<evidence type="ECO:0000256" key="11">
    <source>
        <dbReference type="SAM" id="Phobius"/>
    </source>
</evidence>
<keyword evidence="9" id="KW-0902">Two-component regulatory system</keyword>
<keyword evidence="8 11" id="KW-1133">Transmembrane helix</keyword>
<evidence type="ECO:0000256" key="9">
    <source>
        <dbReference type="ARBA" id="ARBA00023012"/>
    </source>
</evidence>
<evidence type="ECO:0000256" key="2">
    <source>
        <dbReference type="ARBA" id="ARBA00004141"/>
    </source>
</evidence>
<keyword evidence="10 11" id="KW-0472">Membrane</keyword>
<dbReference type="PANTHER" id="PTHR45436">
    <property type="entry name" value="SENSOR HISTIDINE KINASE YKOH"/>
    <property type="match status" value="1"/>
</dbReference>
<evidence type="ECO:0000313" key="15">
    <source>
        <dbReference type="Proteomes" id="UP000033203"/>
    </source>
</evidence>
<feature type="transmembrane region" description="Helical" evidence="11">
    <location>
        <begin position="12"/>
        <end position="32"/>
    </location>
</feature>